<keyword evidence="6" id="KW-0408">Iron</keyword>
<dbReference type="EMBL" id="JAGHQM010001353">
    <property type="protein sequence ID" value="KAH0555795.1"/>
    <property type="molecule type" value="Genomic_DNA"/>
</dbReference>
<dbReference type="InterPro" id="IPR036396">
    <property type="entry name" value="Cyt_P450_sf"/>
</dbReference>
<keyword evidence="5" id="KW-0560">Oxidoreductase</keyword>
<protein>
    <recommendedName>
        <fullName evidence="10">Cytochrome P450</fullName>
    </recommendedName>
</protein>
<evidence type="ECO:0000313" key="8">
    <source>
        <dbReference type="EMBL" id="KAH0555795.1"/>
    </source>
</evidence>
<dbReference type="GO" id="GO:0004497">
    <property type="term" value="F:monooxygenase activity"/>
    <property type="evidence" value="ECO:0007669"/>
    <property type="project" value="UniProtKB-KW"/>
</dbReference>
<sequence>MPDPRERTPAYLSYRLMLFSLAAVQTVSAATTHLLFDLYSYPPSASLIPELRDEVLEVLKEDGGNWTMRGLNKMVKLDSAIRESMRLSCFGTRGCTRRVAKEGGITLSNGLWVPNGTTLTTPQWSIHHDEDVYPQANEFIPFRFYDMAQAQESARKSMVTTSPEFLAFGHGKHAW</sequence>
<evidence type="ECO:0000256" key="2">
    <source>
        <dbReference type="ARBA" id="ARBA00010617"/>
    </source>
</evidence>
<evidence type="ECO:0000256" key="5">
    <source>
        <dbReference type="ARBA" id="ARBA00023002"/>
    </source>
</evidence>
<comment type="similarity">
    <text evidence="2">Belongs to the cytochrome P450 family.</text>
</comment>
<dbReference type="Pfam" id="PF00067">
    <property type="entry name" value="p450"/>
    <property type="match status" value="1"/>
</dbReference>
<dbReference type="AlphaFoldDB" id="A0A9P8L5Q4"/>
<keyword evidence="4" id="KW-0479">Metal-binding</keyword>
<keyword evidence="9" id="KW-1185">Reference proteome</keyword>
<keyword evidence="7" id="KW-0503">Monooxygenase</keyword>
<reference evidence="8" key="1">
    <citation type="submission" date="2021-03" db="EMBL/GenBank/DDBJ databases">
        <title>Comparative genomics and phylogenomic investigation of the class Geoglossomycetes provide insights into ecological specialization and systematics.</title>
        <authorList>
            <person name="Melie T."/>
            <person name="Pirro S."/>
            <person name="Miller A.N."/>
            <person name="Quandt A."/>
        </authorList>
    </citation>
    <scope>NUCLEOTIDE SEQUENCE</scope>
    <source>
        <strain evidence="8">CAQ_001_2017</strain>
    </source>
</reference>
<dbReference type="PANTHER" id="PTHR46206:SF1">
    <property type="entry name" value="P450, PUTATIVE (EUROFUNG)-RELATED"/>
    <property type="match status" value="1"/>
</dbReference>
<keyword evidence="3" id="KW-0349">Heme</keyword>
<dbReference type="GO" id="GO:0020037">
    <property type="term" value="F:heme binding"/>
    <property type="evidence" value="ECO:0007669"/>
    <property type="project" value="InterPro"/>
</dbReference>
<dbReference type="Gene3D" id="1.10.630.10">
    <property type="entry name" value="Cytochrome P450"/>
    <property type="match status" value="1"/>
</dbReference>
<evidence type="ECO:0000256" key="4">
    <source>
        <dbReference type="ARBA" id="ARBA00022723"/>
    </source>
</evidence>
<dbReference type="InterPro" id="IPR001128">
    <property type="entry name" value="Cyt_P450"/>
</dbReference>
<dbReference type="Proteomes" id="UP000750711">
    <property type="component" value="Unassembled WGS sequence"/>
</dbReference>
<comment type="cofactor">
    <cofactor evidence="1">
        <name>heme</name>
        <dbReference type="ChEBI" id="CHEBI:30413"/>
    </cofactor>
</comment>
<evidence type="ECO:0000256" key="3">
    <source>
        <dbReference type="ARBA" id="ARBA00022617"/>
    </source>
</evidence>
<dbReference type="PANTHER" id="PTHR46206">
    <property type="entry name" value="CYTOCHROME P450"/>
    <property type="match status" value="1"/>
</dbReference>
<dbReference type="GO" id="GO:0016705">
    <property type="term" value="F:oxidoreductase activity, acting on paired donors, with incorporation or reduction of molecular oxygen"/>
    <property type="evidence" value="ECO:0007669"/>
    <property type="project" value="InterPro"/>
</dbReference>
<name>A0A9P8L5Q4_9PEZI</name>
<dbReference type="SUPFAM" id="SSF48264">
    <property type="entry name" value="Cytochrome P450"/>
    <property type="match status" value="1"/>
</dbReference>
<evidence type="ECO:0000313" key="9">
    <source>
        <dbReference type="Proteomes" id="UP000750711"/>
    </source>
</evidence>
<evidence type="ECO:0000256" key="1">
    <source>
        <dbReference type="ARBA" id="ARBA00001971"/>
    </source>
</evidence>
<accession>A0A9P8L5Q4</accession>
<proteinExistence type="inferred from homology"/>
<gene>
    <name evidence="8" type="ORF">GP486_006259</name>
</gene>
<organism evidence="8 9">
    <name type="scientific">Trichoglossum hirsutum</name>
    <dbReference type="NCBI Taxonomy" id="265104"/>
    <lineage>
        <taxon>Eukaryota</taxon>
        <taxon>Fungi</taxon>
        <taxon>Dikarya</taxon>
        <taxon>Ascomycota</taxon>
        <taxon>Pezizomycotina</taxon>
        <taxon>Geoglossomycetes</taxon>
        <taxon>Geoglossales</taxon>
        <taxon>Geoglossaceae</taxon>
        <taxon>Trichoglossum</taxon>
    </lineage>
</organism>
<evidence type="ECO:0008006" key="10">
    <source>
        <dbReference type="Google" id="ProtNLM"/>
    </source>
</evidence>
<evidence type="ECO:0000256" key="6">
    <source>
        <dbReference type="ARBA" id="ARBA00023004"/>
    </source>
</evidence>
<comment type="caution">
    <text evidence="8">The sequence shown here is derived from an EMBL/GenBank/DDBJ whole genome shotgun (WGS) entry which is preliminary data.</text>
</comment>
<dbReference type="GO" id="GO:0005506">
    <property type="term" value="F:iron ion binding"/>
    <property type="evidence" value="ECO:0007669"/>
    <property type="project" value="InterPro"/>
</dbReference>
<evidence type="ECO:0000256" key="7">
    <source>
        <dbReference type="ARBA" id="ARBA00023033"/>
    </source>
</evidence>